<feature type="binding site" evidence="7">
    <location>
        <position position="38"/>
    </location>
    <ligand>
        <name>ATP</name>
        <dbReference type="ChEBI" id="CHEBI:30616"/>
    </ligand>
</feature>
<dbReference type="AlphaFoldDB" id="X8DAE6"/>
<dbReference type="InterPro" id="IPR000719">
    <property type="entry name" value="Prot_kinase_dom"/>
</dbReference>
<dbReference type="GO" id="GO:0005524">
    <property type="term" value="F:ATP binding"/>
    <property type="evidence" value="ECO:0007669"/>
    <property type="project" value="UniProtKB-UniRule"/>
</dbReference>
<dbReference type="PROSITE" id="PS50011">
    <property type="entry name" value="PROTEIN_KINASE_DOM"/>
    <property type="match status" value="1"/>
</dbReference>
<dbReference type="InterPro" id="IPR008271">
    <property type="entry name" value="Ser/Thr_kinase_AS"/>
</dbReference>
<keyword evidence="4 7" id="KW-0547">Nucleotide-binding</keyword>
<dbReference type="PANTHER" id="PTHR43289:SF6">
    <property type="entry name" value="SERINE_THREONINE-PROTEIN KINASE NEKL-3"/>
    <property type="match status" value="1"/>
</dbReference>
<evidence type="ECO:0000256" key="4">
    <source>
        <dbReference type="ARBA" id="ARBA00022741"/>
    </source>
</evidence>
<evidence type="ECO:0000256" key="1">
    <source>
        <dbReference type="ARBA" id="ARBA00012513"/>
    </source>
</evidence>
<feature type="domain" description="Protein kinase" evidence="8">
    <location>
        <begin position="9"/>
        <end position="201"/>
    </location>
</feature>
<evidence type="ECO:0000256" key="5">
    <source>
        <dbReference type="ARBA" id="ARBA00022777"/>
    </source>
</evidence>
<evidence type="ECO:0000256" key="7">
    <source>
        <dbReference type="PROSITE-ProRule" id="PRU10141"/>
    </source>
</evidence>
<dbReference type="PROSITE" id="PS00108">
    <property type="entry name" value="PROTEIN_KINASE_ST"/>
    <property type="match status" value="1"/>
</dbReference>
<accession>X8DAE6</accession>
<name>X8DAE6_MYCXE</name>
<evidence type="ECO:0000256" key="3">
    <source>
        <dbReference type="ARBA" id="ARBA00022679"/>
    </source>
</evidence>
<proteinExistence type="predicted"/>
<dbReference type="GO" id="GO:0080090">
    <property type="term" value="P:regulation of primary metabolic process"/>
    <property type="evidence" value="ECO:0007669"/>
    <property type="project" value="UniProtKB-ARBA"/>
</dbReference>
<organism evidence="9">
    <name type="scientific">Mycobacterium xenopi 4042</name>
    <dbReference type="NCBI Taxonomy" id="1299334"/>
    <lineage>
        <taxon>Bacteria</taxon>
        <taxon>Bacillati</taxon>
        <taxon>Actinomycetota</taxon>
        <taxon>Actinomycetes</taxon>
        <taxon>Mycobacteriales</taxon>
        <taxon>Mycobacteriaceae</taxon>
        <taxon>Mycobacterium</taxon>
    </lineage>
</organism>
<protein>
    <recommendedName>
        <fullName evidence="1">non-specific serine/threonine protein kinase</fullName>
        <ecNumber evidence="1">2.7.11.1</ecNumber>
    </recommendedName>
</protein>
<dbReference type="PANTHER" id="PTHR43289">
    <property type="entry name" value="MITOGEN-ACTIVATED PROTEIN KINASE KINASE KINASE 20-RELATED"/>
    <property type="match status" value="1"/>
</dbReference>
<dbReference type="EMBL" id="JAOB01000026">
    <property type="protein sequence ID" value="EUA65602.1"/>
    <property type="molecule type" value="Genomic_DNA"/>
</dbReference>
<dbReference type="InterPro" id="IPR011009">
    <property type="entry name" value="Kinase-like_dom_sf"/>
</dbReference>
<dbReference type="PATRIC" id="fig|1299334.3.peg.2160"/>
<dbReference type="SMART" id="SM00220">
    <property type="entry name" value="S_TKc"/>
    <property type="match status" value="1"/>
</dbReference>
<gene>
    <name evidence="9" type="ORF">I553_7997</name>
</gene>
<evidence type="ECO:0000313" key="9">
    <source>
        <dbReference type="EMBL" id="EUA65602.1"/>
    </source>
</evidence>
<keyword evidence="3 9" id="KW-0808">Transferase</keyword>
<comment type="caution">
    <text evidence="9">The sequence shown here is derived from an EMBL/GenBank/DDBJ whole genome shotgun (WGS) entry which is preliminary data.</text>
</comment>
<evidence type="ECO:0000256" key="6">
    <source>
        <dbReference type="ARBA" id="ARBA00022840"/>
    </source>
</evidence>
<dbReference type="GO" id="GO:0004674">
    <property type="term" value="F:protein serine/threonine kinase activity"/>
    <property type="evidence" value="ECO:0007669"/>
    <property type="project" value="UniProtKB-KW"/>
</dbReference>
<dbReference type="Gene3D" id="1.10.510.10">
    <property type="entry name" value="Transferase(Phosphotransferase) domain 1"/>
    <property type="match status" value="1"/>
</dbReference>
<evidence type="ECO:0000259" key="8">
    <source>
        <dbReference type="PROSITE" id="PS50011"/>
    </source>
</evidence>
<keyword evidence="2" id="KW-0723">Serine/threonine-protein kinase</keyword>
<evidence type="ECO:0000256" key="2">
    <source>
        <dbReference type="ARBA" id="ARBA00022527"/>
    </source>
</evidence>
<dbReference type="Pfam" id="PF00069">
    <property type="entry name" value="Pkinase"/>
    <property type="match status" value="1"/>
</dbReference>
<keyword evidence="6 7" id="KW-0067">ATP-binding</keyword>
<dbReference type="CDD" id="cd14014">
    <property type="entry name" value="STKc_PknB_like"/>
    <property type="match status" value="1"/>
</dbReference>
<dbReference type="EC" id="2.7.11.1" evidence="1"/>
<reference evidence="9" key="1">
    <citation type="submission" date="2014-01" db="EMBL/GenBank/DDBJ databases">
        <authorList>
            <person name="Brown-Elliot B."/>
            <person name="Wallace R."/>
            <person name="Lenaerts A."/>
            <person name="Ordway D."/>
            <person name="DeGroote M.A."/>
            <person name="Parker T."/>
            <person name="Sizemore C."/>
            <person name="Tallon L.J."/>
            <person name="Sadzewicz L.K."/>
            <person name="Sengamalay N."/>
            <person name="Fraser C.M."/>
            <person name="Hine E."/>
            <person name="Shefchek K.A."/>
            <person name="Das S.P."/>
            <person name="Tettelin H."/>
        </authorList>
    </citation>
    <scope>NUCLEOTIDE SEQUENCE [LARGE SCALE GENOMIC DNA]</scope>
    <source>
        <strain evidence="9">4042</strain>
    </source>
</reference>
<dbReference type="InterPro" id="IPR017441">
    <property type="entry name" value="Protein_kinase_ATP_BS"/>
</dbReference>
<dbReference type="PROSITE" id="PS00107">
    <property type="entry name" value="PROTEIN_KINASE_ATP"/>
    <property type="match status" value="1"/>
</dbReference>
<sequence>MQGTSFGKYRLIELLGRGGMGEVWRAYDTVIDRIVAIKILPPEISQDEVFQQRFRREAHAATRLSSPHVIPIHTHGEINGHLFVDMRLIEGRDLQTILEAGPPLQPARAVHIIEQVAKALHAAHKVGLVHRDVKPSNILVDEDDFAYLIDFGIARATGELALTTAGGVIGTFHYMARNGLAPAKSTLARISMRWPVCYTSA</sequence>
<keyword evidence="5" id="KW-0418">Kinase</keyword>
<dbReference type="Gene3D" id="3.30.200.20">
    <property type="entry name" value="Phosphorylase Kinase, domain 1"/>
    <property type="match status" value="1"/>
</dbReference>
<dbReference type="SUPFAM" id="SSF56112">
    <property type="entry name" value="Protein kinase-like (PK-like)"/>
    <property type="match status" value="1"/>
</dbReference>